<sequence length="1402" mass="164492">MMIEQFLSTTTNNNSDDRTTIKMPEETMNFSNELFERVIMAVRCSLTPTSSNIERLCALKFLDDLKENHPLMSLTVGFELLKQQQTTTNANVPLLHHYGLHLIESIVKYKWTLLKSDEKSLIREQYFLLIKSSLLSQTFIDPVYIRNGLARCLVEMIKRDCFEKTNVALDELINMTQNLGQIQNSDRNFSQIELILLVFRFLNEELTIYAQTIQVHRRRQLFSQLQKRLNELLPCLIRLANELLCVEQHFERLAQTCLLTLNSFLVWADYQHFEQYELFLCELFLKYFQVQSVKLRHASFECLLILVNKRLARRQLQQQQQQRNKRIALLPSAALNCQQEKIFLDFFLGDKTLEMFFRLLLTPTDSIEQLKLIVTNDHLNCLKMLGQLLVKLANYLLQLFQQLATKSIDDDQFLTFVNERARSFIQFLLLLNQHPFHLLSLNSYQALNAFIIRQPSLLSNEQFCLKIVENLQQSLNRVQFSTSNENENEQEKEVYRKQFDHNQQCFVYVMFEYDSEEQFFWKFFSQYRTELQKLIKSFIGMFFAETTNVVIAQTNMFCLKSILQYLLAVLESLVQRTPTKNDSQISTYLIIEWEAFYLLIDHVLFIVRKELFSSSTSTIKTRENLEQLLMTSTMTEQFLRTVRFLLQFSPDFNEHIHGHVLNLLAVMFFISQHDSSLAIQIIQRLLSTFQLYQQQSMNADISSSNLNQCEILQTQASNAFLYLCKNFTEKMIEFFPQLFPFLCQLYKDDFQLTKSSTTITIDESSCATLKLLDATQTLLYHRMIRINSDEQSHLEAFYELVKPIYDVLLTSLNIETVSEFIEYFDLISTGTIPMNLIRIRRRNLMLALHCLCLLIRTSKQQQFQLNIILRSKIAICLRPILFDYIVKVTRFCNQLYDEQINPFYNLLKTFLTYSETEKQLYLGTYESNNMAKTSITSTTIPSSLPVSYVRFHQSTNSNVMIVDDQRLRDYLHRLFDICYQINGMFFAHDPDLYHLKLNDETYFLSSFLQKILFENLQTLPSFRLRIVLRHFCRTFVEHFCSTTNDKDLINDLFLSFLDSFLPYIQQRLTTMWSNLLTNTVEYQQGECSDEVIEECVCVLLTRDFADIIRYFVSKTNAMTSSIQTNSSSKKKSKMINGHHHHHSESMCEETNGISIENDPLDEWDEQTNSTTSQNKFLINGTQEKFDYSDLFMYMMKMARQNSPVALRLFTYVIKALFECLTFPDAYCINRFLPMILPLTKFSMDIIEKLTDSPSSSSSSSTFIDMKFLFQCLLKAVERHNENEGVNTNMISLIGHIYELWHEKYQMQLDLALQQTVPQLNFDILNSYKARLASTSYQTTNDHQRRTQIITERERRDTIKNLLNSLLLSPMSTLTTATTTKKKDGLNTSNVGLHQSTTITTTL</sequence>
<proteinExistence type="predicted"/>
<organism evidence="1">
    <name type="scientific">Philodina roseola</name>
    <name type="common">Rotifer</name>
    <dbReference type="NCBI Taxonomy" id="96448"/>
    <lineage>
        <taxon>Eukaryota</taxon>
        <taxon>Metazoa</taxon>
        <taxon>Spiralia</taxon>
        <taxon>Gnathifera</taxon>
        <taxon>Rotifera</taxon>
        <taxon>Eurotatoria</taxon>
        <taxon>Bdelloidea</taxon>
        <taxon>Philodinida</taxon>
        <taxon>Philodinidae</taxon>
        <taxon>Philodina</taxon>
    </lineage>
</organism>
<dbReference type="Gene3D" id="1.25.10.10">
    <property type="entry name" value="Leucine-rich Repeat Variant"/>
    <property type="match status" value="1"/>
</dbReference>
<name>B6S358_PHIRO</name>
<dbReference type="InterPro" id="IPR016024">
    <property type="entry name" value="ARM-type_fold"/>
</dbReference>
<protein>
    <submittedName>
        <fullName evidence="1">Exportin 5-like protein</fullName>
    </submittedName>
</protein>
<dbReference type="SUPFAM" id="SSF48371">
    <property type="entry name" value="ARM repeat"/>
    <property type="match status" value="1"/>
</dbReference>
<evidence type="ECO:0000313" key="1">
    <source>
        <dbReference type="EMBL" id="ACI90378.1"/>
    </source>
</evidence>
<dbReference type="EMBL" id="EU637021">
    <property type="protein sequence ID" value="ACI90378.1"/>
    <property type="molecule type" value="Genomic_DNA"/>
</dbReference>
<dbReference type="InterPro" id="IPR011989">
    <property type="entry name" value="ARM-like"/>
</dbReference>
<reference evidence="1" key="1">
    <citation type="submission" date="2008-04" db="EMBL/GenBank/DDBJ databases">
        <title>Hox genes are not clustered in the bdelloid rotifer Philodina roseola.</title>
        <authorList>
            <person name="Mark Welch J.L."/>
            <person name="Mark Welch D.B."/>
        </authorList>
    </citation>
    <scope>NUCLEOTIDE SEQUENCE</scope>
</reference>
<accession>B6S358</accession>